<feature type="transmembrane region" description="Helical" evidence="1">
    <location>
        <begin position="178"/>
        <end position="200"/>
    </location>
</feature>
<feature type="transmembrane region" description="Helical" evidence="1">
    <location>
        <begin position="138"/>
        <end position="158"/>
    </location>
</feature>
<dbReference type="EMBL" id="HE796868">
    <property type="protein sequence ID" value="CCL98071.1"/>
    <property type="molecule type" value="Genomic_DNA"/>
</dbReference>
<evidence type="ECO:0000256" key="1">
    <source>
        <dbReference type="SAM" id="Phobius"/>
    </source>
</evidence>
<feature type="transmembrane region" description="Helical" evidence="1">
    <location>
        <begin position="20"/>
        <end position="40"/>
    </location>
</feature>
<evidence type="ECO:0000313" key="3">
    <source>
        <dbReference type="Proteomes" id="UP000006352"/>
    </source>
</evidence>
<proteinExistence type="predicted"/>
<keyword evidence="3" id="KW-1185">Reference proteome</keyword>
<sequence length="249" mass="27168">MSVRANFVQNHYAFSPNPWFIATFFFGQVMFQIAWIHKLFAFDPIGYHKLGSTPRADSAPDAGVNANTCTSSDDEEGVRVALAYAPVYALGSFCIAGWLLFWLRNDFVASQILVTVNTFAQLFAVARLPLLTPKSSTIMRLTHVVAITFAGIGVLDLIDNGGVVLRYRAPPSILVQGITYTLFPVATAASTPFFGAILLYDLFAIFVGQYDVSDAEQWSARVGWTALATGGIVGVKALLSWRKKTGVRT</sequence>
<name>J7SBS1_9APHY</name>
<dbReference type="AlphaFoldDB" id="J7SBS1"/>
<organism evidence="2 3">
    <name type="scientific">Fibroporia radiculosa</name>
    <dbReference type="NCBI Taxonomy" id="599839"/>
    <lineage>
        <taxon>Eukaryota</taxon>
        <taxon>Fungi</taxon>
        <taxon>Dikarya</taxon>
        <taxon>Basidiomycota</taxon>
        <taxon>Agaricomycotina</taxon>
        <taxon>Agaricomycetes</taxon>
        <taxon>Polyporales</taxon>
        <taxon>Fibroporiaceae</taxon>
        <taxon>Fibroporia</taxon>
    </lineage>
</organism>
<dbReference type="GeneID" id="24092982"/>
<dbReference type="InParanoid" id="J7SBS1"/>
<feature type="transmembrane region" description="Helical" evidence="1">
    <location>
        <begin position="107"/>
        <end position="126"/>
    </location>
</feature>
<keyword evidence="1" id="KW-0472">Membrane</keyword>
<feature type="transmembrane region" description="Helical" evidence="1">
    <location>
        <begin position="81"/>
        <end position="101"/>
    </location>
</feature>
<dbReference type="HOGENOM" id="CLU_078024_0_0_1"/>
<gene>
    <name evidence="2" type="ORF">FIBRA_00065</name>
</gene>
<evidence type="ECO:0000313" key="2">
    <source>
        <dbReference type="EMBL" id="CCL98071.1"/>
    </source>
</evidence>
<dbReference type="Proteomes" id="UP000006352">
    <property type="component" value="Unassembled WGS sequence"/>
</dbReference>
<dbReference type="OrthoDB" id="2332199at2759"/>
<protein>
    <submittedName>
        <fullName evidence="2">Uncharacterized protein</fullName>
    </submittedName>
</protein>
<accession>J7SBS1</accession>
<keyword evidence="1" id="KW-0812">Transmembrane</keyword>
<keyword evidence="1" id="KW-1133">Transmembrane helix</keyword>
<reference evidence="2 3" key="1">
    <citation type="journal article" date="2012" name="Appl. Environ. Microbiol.">
        <title>Short-read sequencing for genomic analysis of the brown rot fungus Fibroporia radiculosa.</title>
        <authorList>
            <person name="Tang J.D."/>
            <person name="Perkins A.D."/>
            <person name="Sonstegard T.S."/>
            <person name="Schroeder S.G."/>
            <person name="Burgess S.C."/>
            <person name="Diehl S.V."/>
        </authorList>
    </citation>
    <scope>NUCLEOTIDE SEQUENCE [LARGE SCALE GENOMIC DNA]</scope>
    <source>
        <strain evidence="2 3">TFFH 294</strain>
    </source>
</reference>
<dbReference type="RefSeq" id="XP_012177354.1">
    <property type="nucleotide sequence ID" value="XM_012321964.1"/>
</dbReference>